<dbReference type="Proteomes" id="UP001500102">
    <property type="component" value="Unassembled WGS sequence"/>
</dbReference>
<name>A0ABP5KVF7_9MICC</name>
<feature type="region of interest" description="Disordered" evidence="1">
    <location>
        <begin position="104"/>
        <end position="130"/>
    </location>
</feature>
<organism evidence="2 3">
    <name type="scientific">Arthrobacter humicola</name>
    <dbReference type="NCBI Taxonomy" id="409291"/>
    <lineage>
        <taxon>Bacteria</taxon>
        <taxon>Bacillati</taxon>
        <taxon>Actinomycetota</taxon>
        <taxon>Actinomycetes</taxon>
        <taxon>Micrococcales</taxon>
        <taxon>Micrococcaceae</taxon>
        <taxon>Arthrobacter</taxon>
    </lineage>
</organism>
<accession>A0ABP5KVF7</accession>
<reference evidence="3" key="1">
    <citation type="journal article" date="2019" name="Int. J. Syst. Evol. Microbiol.">
        <title>The Global Catalogue of Microorganisms (GCM) 10K type strain sequencing project: providing services to taxonomists for standard genome sequencing and annotation.</title>
        <authorList>
            <consortium name="The Broad Institute Genomics Platform"/>
            <consortium name="The Broad Institute Genome Sequencing Center for Infectious Disease"/>
            <person name="Wu L."/>
            <person name="Ma J."/>
        </authorList>
    </citation>
    <scope>NUCLEOTIDE SEQUENCE [LARGE SCALE GENOMIC DNA]</scope>
    <source>
        <strain evidence="3">JCM 15921</strain>
    </source>
</reference>
<protein>
    <submittedName>
        <fullName evidence="2">Uncharacterized protein</fullName>
    </submittedName>
</protein>
<proteinExistence type="predicted"/>
<gene>
    <name evidence="2" type="ORF">GCM10009825_24170</name>
</gene>
<keyword evidence="3" id="KW-1185">Reference proteome</keyword>
<evidence type="ECO:0000256" key="1">
    <source>
        <dbReference type="SAM" id="MobiDB-lite"/>
    </source>
</evidence>
<dbReference type="EMBL" id="BAAAQB010000034">
    <property type="protein sequence ID" value="GAA2138009.1"/>
    <property type="molecule type" value="Genomic_DNA"/>
</dbReference>
<comment type="caution">
    <text evidence="2">The sequence shown here is derived from an EMBL/GenBank/DDBJ whole genome shotgun (WGS) entry which is preliminary data.</text>
</comment>
<sequence length="130" mass="14316">MEITLRKPFRNLHRECWAQDVGPLGKALIMDVEEARHIRSSSELNVGDEIEAWHNGKLFHRGTVTQTVTAVDLFWILDSRTGTRRLIDAEALVILRAADPGTAKAASRAAARPPAQPSHMPLFQAPSLAG</sequence>
<evidence type="ECO:0000313" key="3">
    <source>
        <dbReference type="Proteomes" id="UP001500102"/>
    </source>
</evidence>
<feature type="compositionally biased region" description="Low complexity" evidence="1">
    <location>
        <begin position="104"/>
        <end position="113"/>
    </location>
</feature>
<evidence type="ECO:0000313" key="2">
    <source>
        <dbReference type="EMBL" id="GAA2138009.1"/>
    </source>
</evidence>